<dbReference type="InterPro" id="IPR003781">
    <property type="entry name" value="CoA-bd"/>
</dbReference>
<dbReference type="AlphaFoldDB" id="X0S179"/>
<dbReference type="Pfam" id="PF02629">
    <property type="entry name" value="CoA_binding"/>
    <property type="match status" value="1"/>
</dbReference>
<evidence type="ECO:0000313" key="2">
    <source>
        <dbReference type="EMBL" id="GAF69722.1"/>
    </source>
</evidence>
<dbReference type="InterPro" id="IPR036291">
    <property type="entry name" value="NAD(P)-bd_dom_sf"/>
</dbReference>
<organism evidence="2">
    <name type="scientific">marine sediment metagenome</name>
    <dbReference type="NCBI Taxonomy" id="412755"/>
    <lineage>
        <taxon>unclassified sequences</taxon>
        <taxon>metagenomes</taxon>
        <taxon>ecological metagenomes</taxon>
    </lineage>
</organism>
<dbReference type="Gene3D" id="3.40.50.720">
    <property type="entry name" value="NAD(P)-binding Rossmann-like Domain"/>
    <property type="match status" value="1"/>
</dbReference>
<name>X0S179_9ZZZZ</name>
<dbReference type="PANTHER" id="PTHR11117">
    <property type="entry name" value="SUCCINYL-COA LIGASE SUBUNIT ALPHA"/>
    <property type="match status" value="1"/>
</dbReference>
<proteinExistence type="predicted"/>
<gene>
    <name evidence="2" type="ORF">S01H1_07562</name>
</gene>
<accession>X0S179</accession>
<comment type="caution">
    <text evidence="2">The sequence shown here is derived from an EMBL/GenBank/DDBJ whole genome shotgun (WGS) entry which is preliminary data.</text>
</comment>
<feature type="domain" description="CoA-binding" evidence="1">
    <location>
        <begin position="3"/>
        <end position="48"/>
    </location>
</feature>
<feature type="non-terminal residue" evidence="2">
    <location>
        <position position="48"/>
    </location>
</feature>
<sequence>MVNKDTRVIIQGATGKQGRYHTLQMLEYNVKVVGGVSPGKGGQLAHGV</sequence>
<dbReference type="SUPFAM" id="SSF51735">
    <property type="entry name" value="NAD(P)-binding Rossmann-fold domains"/>
    <property type="match status" value="1"/>
</dbReference>
<dbReference type="EMBL" id="BARS01003890">
    <property type="protein sequence ID" value="GAF69722.1"/>
    <property type="molecule type" value="Genomic_DNA"/>
</dbReference>
<reference evidence="2" key="1">
    <citation type="journal article" date="2014" name="Front. Microbiol.">
        <title>High frequency of phylogenetically diverse reductive dehalogenase-homologous genes in deep subseafloor sedimentary metagenomes.</title>
        <authorList>
            <person name="Kawai M."/>
            <person name="Futagami T."/>
            <person name="Toyoda A."/>
            <person name="Takaki Y."/>
            <person name="Nishi S."/>
            <person name="Hori S."/>
            <person name="Arai W."/>
            <person name="Tsubouchi T."/>
            <person name="Morono Y."/>
            <person name="Uchiyama I."/>
            <person name="Ito T."/>
            <person name="Fujiyama A."/>
            <person name="Inagaki F."/>
            <person name="Takami H."/>
        </authorList>
    </citation>
    <scope>NUCLEOTIDE SEQUENCE</scope>
    <source>
        <strain evidence="2">Expedition CK06-06</strain>
    </source>
</reference>
<protein>
    <recommendedName>
        <fullName evidence="1">CoA-binding domain-containing protein</fullName>
    </recommendedName>
</protein>
<evidence type="ECO:0000259" key="1">
    <source>
        <dbReference type="Pfam" id="PF02629"/>
    </source>
</evidence>